<dbReference type="SUPFAM" id="SSF51735">
    <property type="entry name" value="NAD(P)-binding Rossmann-fold domains"/>
    <property type="match status" value="1"/>
</dbReference>
<keyword evidence="2" id="KW-0520">NAD</keyword>
<sequence length="436" mass="47892">MKTLTGPCKGTTGVRRSLDHQTAFRSGGSFSRRGDEAISRAGGARGPKRPRCVMLRCAALQPRFLSSNGAWVPAFAKVHIRRPRTTSIDASPQHQLAMCAAAARTVNLLVVTSKDAPELEVLKGLPDNVHIMATGRTMEELAHMEGQWDSVEAMLLCGLLKNFTTKDTLKELFSKVKNLKWMHVATAGVDHLLFPELVESDVALTNAQGAYSHSLAEYAITACNWFAKDLPRMRAAQKAKKWDVFDVEELRGSTMGVVGLGDIGSACARLGRAFKMNVVGLRRNVQMSEEEQREGLVDKIYPPEELCSLMSTSDYVVAALPMTPHTNKFINREAIQAMKPNGVFINVGRGKTVDEQALIEALQQNAIRGAGLDVFETEPLPEDSPLYTLDNVLMSAHCADRTAMFQHDSLGIFVDIAKQYVSTGELRNVVDKRSGY</sequence>
<evidence type="ECO:0000313" key="6">
    <source>
        <dbReference type="Proteomes" id="UP000708148"/>
    </source>
</evidence>
<dbReference type="InterPro" id="IPR036291">
    <property type="entry name" value="NAD(P)-bd_dom_sf"/>
</dbReference>
<feature type="region of interest" description="Disordered" evidence="3">
    <location>
        <begin position="24"/>
        <end position="48"/>
    </location>
</feature>
<dbReference type="GO" id="GO:0051287">
    <property type="term" value="F:NAD binding"/>
    <property type="evidence" value="ECO:0007669"/>
    <property type="project" value="InterPro"/>
</dbReference>
<dbReference type="GO" id="GO:0016616">
    <property type="term" value="F:oxidoreductase activity, acting on the CH-OH group of donors, NAD or NADP as acceptor"/>
    <property type="evidence" value="ECO:0007669"/>
    <property type="project" value="InterPro"/>
</dbReference>
<dbReference type="Proteomes" id="UP000708148">
    <property type="component" value="Unassembled WGS sequence"/>
</dbReference>
<dbReference type="CDD" id="cd05300">
    <property type="entry name" value="2-Hacid_dh_1"/>
    <property type="match status" value="1"/>
</dbReference>
<evidence type="ECO:0000256" key="1">
    <source>
        <dbReference type="ARBA" id="ARBA00023002"/>
    </source>
</evidence>
<dbReference type="PANTHER" id="PTHR43333">
    <property type="entry name" value="2-HACID_DH_C DOMAIN-CONTAINING PROTEIN"/>
    <property type="match status" value="1"/>
</dbReference>
<dbReference type="OrthoDB" id="298012at2759"/>
<gene>
    <name evidence="5" type="ORF">OSTQU699_LOCUS10425</name>
</gene>
<evidence type="ECO:0000256" key="2">
    <source>
        <dbReference type="ARBA" id="ARBA00023027"/>
    </source>
</evidence>
<reference evidence="5" key="1">
    <citation type="submission" date="2020-12" db="EMBL/GenBank/DDBJ databases">
        <authorList>
            <person name="Iha C."/>
        </authorList>
    </citation>
    <scope>NUCLEOTIDE SEQUENCE</scope>
</reference>
<dbReference type="AlphaFoldDB" id="A0A8S1JG30"/>
<organism evidence="5 6">
    <name type="scientific">Ostreobium quekettii</name>
    <dbReference type="NCBI Taxonomy" id="121088"/>
    <lineage>
        <taxon>Eukaryota</taxon>
        <taxon>Viridiplantae</taxon>
        <taxon>Chlorophyta</taxon>
        <taxon>core chlorophytes</taxon>
        <taxon>Ulvophyceae</taxon>
        <taxon>TCBD clade</taxon>
        <taxon>Bryopsidales</taxon>
        <taxon>Ostreobineae</taxon>
        <taxon>Ostreobiaceae</taxon>
        <taxon>Ostreobium</taxon>
    </lineage>
</organism>
<keyword evidence="6" id="KW-1185">Reference proteome</keyword>
<dbReference type="EMBL" id="CAJHUC010003011">
    <property type="protein sequence ID" value="CAD7705070.1"/>
    <property type="molecule type" value="Genomic_DNA"/>
</dbReference>
<dbReference type="SUPFAM" id="SSF52283">
    <property type="entry name" value="Formate/glycerate dehydrogenase catalytic domain-like"/>
    <property type="match status" value="1"/>
</dbReference>
<evidence type="ECO:0000259" key="4">
    <source>
        <dbReference type="Pfam" id="PF02826"/>
    </source>
</evidence>
<evidence type="ECO:0000256" key="3">
    <source>
        <dbReference type="SAM" id="MobiDB-lite"/>
    </source>
</evidence>
<protein>
    <recommendedName>
        <fullName evidence="4">D-isomer specific 2-hydroxyacid dehydrogenase NAD-binding domain-containing protein</fullName>
    </recommendedName>
</protein>
<feature type="domain" description="D-isomer specific 2-hydroxyacid dehydrogenase NAD-binding" evidence="4">
    <location>
        <begin position="227"/>
        <end position="399"/>
    </location>
</feature>
<evidence type="ECO:0000313" key="5">
    <source>
        <dbReference type="EMBL" id="CAD7705070.1"/>
    </source>
</evidence>
<name>A0A8S1JG30_9CHLO</name>
<dbReference type="Gene3D" id="3.40.50.720">
    <property type="entry name" value="NAD(P)-binding Rossmann-like Domain"/>
    <property type="match status" value="2"/>
</dbReference>
<proteinExistence type="predicted"/>
<comment type="caution">
    <text evidence="5">The sequence shown here is derived from an EMBL/GenBank/DDBJ whole genome shotgun (WGS) entry which is preliminary data.</text>
</comment>
<dbReference type="Pfam" id="PF02826">
    <property type="entry name" value="2-Hacid_dh_C"/>
    <property type="match status" value="1"/>
</dbReference>
<accession>A0A8S1JG30</accession>
<dbReference type="InterPro" id="IPR006140">
    <property type="entry name" value="D-isomer_DH_NAD-bd"/>
</dbReference>
<keyword evidence="1" id="KW-0560">Oxidoreductase</keyword>
<dbReference type="PANTHER" id="PTHR43333:SF1">
    <property type="entry name" value="D-ISOMER SPECIFIC 2-HYDROXYACID DEHYDROGENASE NAD-BINDING DOMAIN-CONTAINING PROTEIN"/>
    <property type="match status" value="1"/>
</dbReference>